<evidence type="ECO:0000259" key="12">
    <source>
        <dbReference type="SMART" id="SM00986"/>
    </source>
</evidence>
<evidence type="ECO:0000256" key="4">
    <source>
        <dbReference type="ARBA" id="ARBA00012030"/>
    </source>
</evidence>
<evidence type="ECO:0000256" key="6">
    <source>
        <dbReference type="ARBA" id="ARBA00022763"/>
    </source>
</evidence>
<dbReference type="FunFam" id="3.40.470.10:FF:000001">
    <property type="entry name" value="Uracil-DNA glycosylase"/>
    <property type="match status" value="1"/>
</dbReference>
<accession>A0A8J2UC27</accession>
<evidence type="ECO:0000256" key="1">
    <source>
        <dbReference type="ARBA" id="ARBA00001400"/>
    </source>
</evidence>
<dbReference type="NCBIfam" id="TIGR00628">
    <property type="entry name" value="ung"/>
    <property type="match status" value="1"/>
</dbReference>
<protein>
    <recommendedName>
        <fullName evidence="5 9">Uracil-DNA glycosylase</fullName>
        <shortName evidence="9">UDG</shortName>
        <ecNumber evidence="4 9">3.2.2.27</ecNumber>
    </recommendedName>
</protein>
<dbReference type="EMBL" id="BMJC01000002">
    <property type="protein sequence ID" value="GGA96380.1"/>
    <property type="molecule type" value="Genomic_DNA"/>
</dbReference>
<evidence type="ECO:0000313" key="13">
    <source>
        <dbReference type="EMBL" id="GGA96380.1"/>
    </source>
</evidence>
<dbReference type="InterPro" id="IPR036895">
    <property type="entry name" value="Uracil-DNA_glycosylase-like_sf"/>
</dbReference>
<name>A0A8J2UC27_9BACT</name>
<feature type="active site" description="Proton acceptor" evidence="9 10">
    <location>
        <position position="66"/>
    </location>
</feature>
<dbReference type="Proteomes" id="UP000607559">
    <property type="component" value="Unassembled WGS sequence"/>
</dbReference>
<dbReference type="GO" id="GO:0004844">
    <property type="term" value="F:uracil DNA N-glycosylase activity"/>
    <property type="evidence" value="ECO:0007669"/>
    <property type="project" value="UniProtKB-UniRule"/>
</dbReference>
<dbReference type="HAMAP" id="MF_00148">
    <property type="entry name" value="UDG"/>
    <property type="match status" value="1"/>
</dbReference>
<evidence type="ECO:0000256" key="10">
    <source>
        <dbReference type="PROSITE-ProRule" id="PRU10072"/>
    </source>
</evidence>
<keyword evidence="14" id="KW-1185">Reference proteome</keyword>
<dbReference type="Pfam" id="PF03167">
    <property type="entry name" value="UDG"/>
    <property type="match status" value="1"/>
</dbReference>
<comment type="subcellular location">
    <subcellularLocation>
        <location evidence="9">Cytoplasm</location>
    </subcellularLocation>
</comment>
<dbReference type="EC" id="3.2.2.27" evidence="4 9"/>
<keyword evidence="7 9" id="KW-0378">Hydrolase</keyword>
<dbReference type="InterPro" id="IPR002043">
    <property type="entry name" value="UDG_fam1"/>
</dbReference>
<dbReference type="NCBIfam" id="NF003592">
    <property type="entry name" value="PRK05254.1-5"/>
    <property type="match status" value="1"/>
</dbReference>
<comment type="catalytic activity">
    <reaction evidence="1 9 11">
        <text>Hydrolyzes single-stranded DNA or mismatched double-stranded DNA and polynucleotides, releasing free uracil.</text>
        <dbReference type="EC" id="3.2.2.27"/>
    </reaction>
</comment>
<organism evidence="13 14">
    <name type="scientific">Puia dinghuensis</name>
    <dbReference type="NCBI Taxonomy" id="1792502"/>
    <lineage>
        <taxon>Bacteria</taxon>
        <taxon>Pseudomonadati</taxon>
        <taxon>Bacteroidota</taxon>
        <taxon>Chitinophagia</taxon>
        <taxon>Chitinophagales</taxon>
        <taxon>Chitinophagaceae</taxon>
        <taxon>Puia</taxon>
    </lineage>
</organism>
<comment type="function">
    <text evidence="2 9 11">Excises uracil residues from the DNA which can arise as a result of misincorporation of dUMP residues by DNA polymerase or due to deamination of cytosine.</text>
</comment>
<dbReference type="AlphaFoldDB" id="A0A8J2UC27"/>
<keyword evidence="8 9" id="KW-0234">DNA repair</keyword>
<evidence type="ECO:0000313" key="14">
    <source>
        <dbReference type="Proteomes" id="UP000607559"/>
    </source>
</evidence>
<dbReference type="InterPro" id="IPR005122">
    <property type="entry name" value="Uracil-DNA_glycosylase-like"/>
</dbReference>
<dbReference type="GO" id="GO:0005737">
    <property type="term" value="C:cytoplasm"/>
    <property type="evidence" value="ECO:0007669"/>
    <property type="project" value="UniProtKB-SubCell"/>
</dbReference>
<reference evidence="13" key="2">
    <citation type="submission" date="2020-09" db="EMBL/GenBank/DDBJ databases">
        <authorList>
            <person name="Sun Q."/>
            <person name="Zhou Y."/>
        </authorList>
    </citation>
    <scope>NUCLEOTIDE SEQUENCE</scope>
    <source>
        <strain evidence="13">CGMCC 1.15448</strain>
    </source>
</reference>
<evidence type="ECO:0000256" key="8">
    <source>
        <dbReference type="ARBA" id="ARBA00023204"/>
    </source>
</evidence>
<dbReference type="NCBIfam" id="NF003589">
    <property type="entry name" value="PRK05254.1-2"/>
    <property type="match status" value="1"/>
</dbReference>
<evidence type="ECO:0000256" key="2">
    <source>
        <dbReference type="ARBA" id="ARBA00002631"/>
    </source>
</evidence>
<dbReference type="GO" id="GO:0097510">
    <property type="term" value="P:base-excision repair, AP site formation via deaminated base removal"/>
    <property type="evidence" value="ECO:0007669"/>
    <property type="project" value="TreeGrafter"/>
</dbReference>
<dbReference type="SUPFAM" id="SSF52141">
    <property type="entry name" value="Uracil-DNA glycosylase-like"/>
    <property type="match status" value="1"/>
</dbReference>
<dbReference type="NCBIfam" id="NF003591">
    <property type="entry name" value="PRK05254.1-4"/>
    <property type="match status" value="1"/>
</dbReference>
<evidence type="ECO:0000256" key="11">
    <source>
        <dbReference type="RuleBase" id="RU003780"/>
    </source>
</evidence>
<sequence length="223" mass="24932">MDVKIEESWKEVLKQEFNKPYFLQIVTHLKTERISGKTIYPPGSLIFNAFNTTPFDKVKIVLLGQDPYHGPGQAMGLSFSVPKGIPQPPSLVNIFKELHQDIGMPIPNNGDLTPWAEQGVLLLNASLTVRANEPMSHAKIGWAEFTDAVISKVSALKEHTVFLLWGKFAQEKQALVDETKHLVLKAAHPSPFSVDKGFFGCRHFSKANAWLVKNGIDPTDWML</sequence>
<dbReference type="RefSeq" id="WP_188931027.1">
    <property type="nucleotide sequence ID" value="NZ_BMJC01000002.1"/>
</dbReference>
<reference evidence="13" key="1">
    <citation type="journal article" date="2014" name="Int. J. Syst. Evol. Microbiol.">
        <title>Complete genome sequence of Corynebacterium casei LMG S-19264T (=DSM 44701T), isolated from a smear-ripened cheese.</title>
        <authorList>
            <consortium name="US DOE Joint Genome Institute (JGI-PGF)"/>
            <person name="Walter F."/>
            <person name="Albersmeier A."/>
            <person name="Kalinowski J."/>
            <person name="Ruckert C."/>
        </authorList>
    </citation>
    <scope>NUCLEOTIDE SEQUENCE</scope>
    <source>
        <strain evidence="13">CGMCC 1.15448</strain>
    </source>
</reference>
<dbReference type="InterPro" id="IPR018085">
    <property type="entry name" value="Ura-DNA_Glyclase_AS"/>
</dbReference>
<dbReference type="PANTHER" id="PTHR11264">
    <property type="entry name" value="URACIL-DNA GLYCOSYLASE"/>
    <property type="match status" value="1"/>
</dbReference>
<evidence type="ECO:0000256" key="5">
    <source>
        <dbReference type="ARBA" id="ARBA00018429"/>
    </source>
</evidence>
<dbReference type="SMART" id="SM00986">
    <property type="entry name" value="UDG"/>
    <property type="match status" value="1"/>
</dbReference>
<dbReference type="PANTHER" id="PTHR11264:SF0">
    <property type="entry name" value="URACIL-DNA GLYCOSYLASE"/>
    <property type="match status" value="1"/>
</dbReference>
<keyword evidence="9" id="KW-0963">Cytoplasm</keyword>
<dbReference type="CDD" id="cd10027">
    <property type="entry name" value="UDG-F1-like"/>
    <property type="match status" value="1"/>
</dbReference>
<evidence type="ECO:0000256" key="9">
    <source>
        <dbReference type="HAMAP-Rule" id="MF_00148"/>
    </source>
</evidence>
<dbReference type="Gene3D" id="3.40.470.10">
    <property type="entry name" value="Uracil-DNA glycosylase-like domain"/>
    <property type="match status" value="1"/>
</dbReference>
<keyword evidence="6 9" id="KW-0227">DNA damage</keyword>
<dbReference type="NCBIfam" id="NF003588">
    <property type="entry name" value="PRK05254.1-1"/>
    <property type="match status" value="1"/>
</dbReference>
<evidence type="ECO:0000256" key="3">
    <source>
        <dbReference type="ARBA" id="ARBA00008184"/>
    </source>
</evidence>
<dbReference type="PROSITE" id="PS00130">
    <property type="entry name" value="U_DNA_GLYCOSYLASE"/>
    <property type="match status" value="1"/>
</dbReference>
<evidence type="ECO:0000256" key="7">
    <source>
        <dbReference type="ARBA" id="ARBA00022801"/>
    </source>
</evidence>
<dbReference type="SMART" id="SM00987">
    <property type="entry name" value="UreE_C"/>
    <property type="match status" value="1"/>
</dbReference>
<comment type="similarity">
    <text evidence="3 9 11">Belongs to the uracil-DNA glycosylase (UDG) superfamily. UNG family.</text>
</comment>
<proteinExistence type="inferred from homology"/>
<comment type="caution">
    <text evidence="13">The sequence shown here is derived from an EMBL/GenBank/DDBJ whole genome shotgun (WGS) entry which is preliminary data.</text>
</comment>
<feature type="domain" description="Uracil-DNA glycosylase-like" evidence="12">
    <location>
        <begin position="51"/>
        <end position="211"/>
    </location>
</feature>
<gene>
    <name evidence="9 13" type="primary">ung</name>
    <name evidence="13" type="ORF">GCM10011511_19600</name>
</gene>